<accession>A0A0F9C8K8</accession>
<protein>
    <submittedName>
        <fullName evidence="1">Uncharacterized protein</fullName>
    </submittedName>
</protein>
<dbReference type="EMBL" id="LAZR01047969">
    <property type="protein sequence ID" value="KKK92981.1"/>
    <property type="molecule type" value="Genomic_DNA"/>
</dbReference>
<feature type="non-terminal residue" evidence="1">
    <location>
        <position position="1"/>
    </location>
</feature>
<dbReference type="AlphaFoldDB" id="A0A0F9C8K8"/>
<evidence type="ECO:0000313" key="1">
    <source>
        <dbReference type="EMBL" id="KKK92981.1"/>
    </source>
</evidence>
<name>A0A0F9C8K8_9ZZZZ</name>
<gene>
    <name evidence="1" type="ORF">LCGC14_2697460</name>
</gene>
<sequence>NQPCLFWLDAHYSGGNDAEGELWCPILLELKHILNNSKFDHVILIDDARGFKGINDWPTLKELKKLISMKRPNYCFKVKNDIIRVYKK</sequence>
<proteinExistence type="predicted"/>
<reference evidence="1" key="1">
    <citation type="journal article" date="2015" name="Nature">
        <title>Complex archaea that bridge the gap between prokaryotes and eukaryotes.</title>
        <authorList>
            <person name="Spang A."/>
            <person name="Saw J.H."/>
            <person name="Jorgensen S.L."/>
            <person name="Zaremba-Niedzwiedzka K."/>
            <person name="Martijn J."/>
            <person name="Lind A.E."/>
            <person name="van Eijk R."/>
            <person name="Schleper C."/>
            <person name="Guy L."/>
            <person name="Ettema T.J."/>
        </authorList>
    </citation>
    <scope>NUCLEOTIDE SEQUENCE</scope>
</reference>
<comment type="caution">
    <text evidence="1">The sequence shown here is derived from an EMBL/GenBank/DDBJ whole genome shotgun (WGS) entry which is preliminary data.</text>
</comment>
<organism evidence="1">
    <name type="scientific">marine sediment metagenome</name>
    <dbReference type="NCBI Taxonomy" id="412755"/>
    <lineage>
        <taxon>unclassified sequences</taxon>
        <taxon>metagenomes</taxon>
        <taxon>ecological metagenomes</taxon>
    </lineage>
</organism>